<dbReference type="AlphaFoldDB" id="A0A7W2PXC4"/>
<dbReference type="EMBL" id="JACGDE010000002">
    <property type="protein sequence ID" value="MBA6064264.1"/>
    <property type="molecule type" value="Genomic_DNA"/>
</dbReference>
<accession>A0A7W2PXC4</accession>
<evidence type="ECO:0000313" key="2">
    <source>
        <dbReference type="Proteomes" id="UP000541770"/>
    </source>
</evidence>
<proteinExistence type="predicted"/>
<sequence length="87" mass="9684">MKPRLTHLHPDVAQLGLFVQPIAFEEAVDDYLETCKHLGREPQKTYSGTLSLRLEPTLHASVAAEAELAQKSINQWVSDILSQAACR</sequence>
<organism evidence="1 2">
    <name type="scientific">Pseudomonas mosselii</name>
    <dbReference type="NCBI Taxonomy" id="78327"/>
    <lineage>
        <taxon>Bacteria</taxon>
        <taxon>Pseudomonadati</taxon>
        <taxon>Pseudomonadota</taxon>
        <taxon>Gammaproteobacteria</taxon>
        <taxon>Pseudomonadales</taxon>
        <taxon>Pseudomonadaceae</taxon>
        <taxon>Pseudomonas</taxon>
    </lineage>
</organism>
<reference evidence="1 2" key="1">
    <citation type="submission" date="2020-07" db="EMBL/GenBank/DDBJ databases">
        <title>Diversity of carbapenemase encoding genes among Pseudomonas putida group clinical isolates in a tertiary Brazilian hospital.</title>
        <authorList>
            <person name="Alberto-Lei F."/>
            <person name="Nodari C.S."/>
            <person name="Streling A.P."/>
            <person name="Paulino J.T."/>
            <person name="Bessa-Neto F.O."/>
            <person name="Cayo R."/>
            <person name="Gales A.C."/>
        </authorList>
    </citation>
    <scope>NUCLEOTIDE SEQUENCE [LARGE SCALE GENOMIC DNA]</scope>
    <source>
        <strain evidence="1 2">14802</strain>
    </source>
</reference>
<dbReference type="InterPro" id="IPR008651">
    <property type="entry name" value="Uncharacterised_HicB"/>
</dbReference>
<dbReference type="Pfam" id="PF05534">
    <property type="entry name" value="HicB"/>
    <property type="match status" value="1"/>
</dbReference>
<gene>
    <name evidence="1" type="ORF">H4C75_05760</name>
</gene>
<comment type="caution">
    <text evidence="1">The sequence shown here is derived from an EMBL/GenBank/DDBJ whole genome shotgun (WGS) entry which is preliminary data.</text>
</comment>
<dbReference type="Proteomes" id="UP000541770">
    <property type="component" value="Unassembled WGS sequence"/>
</dbReference>
<name>A0A7W2PXC4_9PSED</name>
<evidence type="ECO:0000313" key="1">
    <source>
        <dbReference type="EMBL" id="MBA6064264.1"/>
    </source>
</evidence>
<dbReference type="GO" id="GO:0006355">
    <property type="term" value="P:regulation of DNA-templated transcription"/>
    <property type="evidence" value="ECO:0007669"/>
    <property type="project" value="InterPro"/>
</dbReference>
<protein>
    <submittedName>
        <fullName evidence="1">Type II toxin-antitoxin system HicB family antitoxin</fullName>
    </submittedName>
</protein>
<dbReference type="SUPFAM" id="SSF47598">
    <property type="entry name" value="Ribbon-helix-helix"/>
    <property type="match status" value="1"/>
</dbReference>
<dbReference type="InterPro" id="IPR010985">
    <property type="entry name" value="Ribbon_hlx_hlx"/>
</dbReference>